<reference evidence="2" key="1">
    <citation type="journal article" date="2023" name="bioRxiv">
        <title>Scaffold-level genome assemblies of two parasitoid biocontrol wasps reveal the parthenogenesis mechanism and an associated novel virus.</title>
        <authorList>
            <person name="Inwood S."/>
            <person name="Skelly J."/>
            <person name="Guhlin J."/>
            <person name="Harrop T."/>
            <person name="Goldson S."/>
            <person name="Dearden P."/>
        </authorList>
    </citation>
    <scope>NUCLEOTIDE SEQUENCE</scope>
    <source>
        <strain evidence="2">Lincoln</strain>
        <tissue evidence="2">Whole body</tissue>
    </source>
</reference>
<dbReference type="SUPFAM" id="SSF56112">
    <property type="entry name" value="Protein kinase-like (PK-like)"/>
    <property type="match status" value="1"/>
</dbReference>
<comment type="caution">
    <text evidence="2">The sequence shown here is derived from an EMBL/GenBank/DDBJ whole genome shotgun (WGS) entry which is preliminary data.</text>
</comment>
<accession>A0AA39FZZ1</accession>
<feature type="domain" description="CHK kinase-like" evidence="1">
    <location>
        <begin position="158"/>
        <end position="352"/>
    </location>
</feature>
<proteinExistence type="predicted"/>
<evidence type="ECO:0000313" key="3">
    <source>
        <dbReference type="Proteomes" id="UP001168972"/>
    </source>
</evidence>
<evidence type="ECO:0000259" key="1">
    <source>
        <dbReference type="SMART" id="SM00587"/>
    </source>
</evidence>
<dbReference type="PANTHER" id="PTHR11012:SF56">
    <property type="entry name" value="CHK KINASE-LIKE DOMAIN-CONTAINING PROTEIN-RELATED"/>
    <property type="match status" value="1"/>
</dbReference>
<gene>
    <name evidence="2" type="ORF">PV327_007681</name>
</gene>
<reference evidence="2" key="2">
    <citation type="submission" date="2023-03" db="EMBL/GenBank/DDBJ databases">
        <authorList>
            <person name="Inwood S.N."/>
            <person name="Skelly J.G."/>
            <person name="Guhlin J."/>
            <person name="Harrop T.W.R."/>
            <person name="Goldson S.G."/>
            <person name="Dearden P.K."/>
        </authorList>
    </citation>
    <scope>NUCLEOTIDE SEQUENCE</scope>
    <source>
        <strain evidence="2">Lincoln</strain>
        <tissue evidence="2">Whole body</tissue>
    </source>
</reference>
<dbReference type="InterPro" id="IPR004119">
    <property type="entry name" value="EcKL"/>
</dbReference>
<keyword evidence="3" id="KW-1185">Reference proteome</keyword>
<dbReference type="EMBL" id="JAQQBR010000004">
    <property type="protein sequence ID" value="KAK0178833.1"/>
    <property type="molecule type" value="Genomic_DNA"/>
</dbReference>
<dbReference type="Pfam" id="PF02958">
    <property type="entry name" value="EcKL"/>
    <property type="match status" value="1"/>
</dbReference>
<dbReference type="SMART" id="SM00587">
    <property type="entry name" value="CHK"/>
    <property type="match status" value="1"/>
</dbReference>
<dbReference type="Gene3D" id="3.90.1200.10">
    <property type="match status" value="1"/>
</dbReference>
<dbReference type="Proteomes" id="UP001168972">
    <property type="component" value="Unassembled WGS sequence"/>
</dbReference>
<evidence type="ECO:0000313" key="2">
    <source>
        <dbReference type="EMBL" id="KAK0178833.1"/>
    </source>
</evidence>
<dbReference type="PANTHER" id="PTHR11012">
    <property type="entry name" value="PROTEIN KINASE-LIKE DOMAIN-CONTAINING"/>
    <property type="match status" value="1"/>
</dbReference>
<organism evidence="2 3">
    <name type="scientific">Microctonus hyperodae</name>
    <name type="common">Parasitoid wasp</name>
    <dbReference type="NCBI Taxonomy" id="165561"/>
    <lineage>
        <taxon>Eukaryota</taxon>
        <taxon>Metazoa</taxon>
        <taxon>Ecdysozoa</taxon>
        <taxon>Arthropoda</taxon>
        <taxon>Hexapoda</taxon>
        <taxon>Insecta</taxon>
        <taxon>Pterygota</taxon>
        <taxon>Neoptera</taxon>
        <taxon>Endopterygota</taxon>
        <taxon>Hymenoptera</taxon>
        <taxon>Apocrita</taxon>
        <taxon>Ichneumonoidea</taxon>
        <taxon>Braconidae</taxon>
        <taxon>Euphorinae</taxon>
        <taxon>Microctonus</taxon>
    </lineage>
</organism>
<sequence length="434" mass="50741">MDSTTISVNKQFENLPSVIEHFPEKDVMIFENIDWTNIIFEKILRKGLHNNTIENVVMSNKRLACTRGQNFLSQLWKFSLNYTCCEKIGNSIERIEKIVHLILKEEPQPGFSLDYIRENDIFRVELMVFENIIPILERLVGKQMAPRFFCGSTCPPTIILEDLSPFGFENICRQRGLSIQHTLKAIEGIAQFHAASVAFNEKQPGYLQHFRSRSLSEMTNEGTYDFLDFIIRQLADKICYWPEPWAPHASRKLKKLLMSQRERMLKIIEYDENEFCVLNHGDCWITNFMFRENDNGEPVEVRLLDYQMSVWTSPVIDLLYFLNTCPEIKLKVDYDDYFLERYLNVLSTTMSNLHCATKPPTMCNIKQSMYKRRNYAIMAGLIFYPRMIADDSDIESLDECLKIGTTKMDIFKNSRAVEALKKLIPSLLEKGYLE</sequence>
<protein>
    <recommendedName>
        <fullName evidence="1">CHK kinase-like domain-containing protein</fullName>
    </recommendedName>
</protein>
<dbReference type="InterPro" id="IPR015897">
    <property type="entry name" value="CHK_kinase-like"/>
</dbReference>
<dbReference type="AlphaFoldDB" id="A0AA39FZZ1"/>
<dbReference type="InterPro" id="IPR011009">
    <property type="entry name" value="Kinase-like_dom_sf"/>
</dbReference>
<name>A0AA39FZZ1_MICHY</name>